<dbReference type="PANTHER" id="PTHR16193">
    <property type="entry name" value="TETRATRICOPEPTIDE REPEAT PROTEIN 27"/>
    <property type="match status" value="1"/>
</dbReference>
<feature type="repeat" description="TPR" evidence="3">
    <location>
        <begin position="210"/>
        <end position="243"/>
    </location>
</feature>
<keyword evidence="4" id="KW-1133">Transmembrane helix</keyword>
<feature type="transmembrane region" description="Helical" evidence="4">
    <location>
        <begin position="6"/>
        <end position="22"/>
    </location>
</feature>
<name>A0A1F5RWI1_9BACT</name>
<evidence type="ECO:0000256" key="4">
    <source>
        <dbReference type="SAM" id="Phobius"/>
    </source>
</evidence>
<evidence type="ECO:0000256" key="3">
    <source>
        <dbReference type="PROSITE-ProRule" id="PRU00339"/>
    </source>
</evidence>
<dbReference type="Proteomes" id="UP000177878">
    <property type="component" value="Unassembled WGS sequence"/>
</dbReference>
<evidence type="ECO:0000313" key="5">
    <source>
        <dbReference type="EMBL" id="OGF18776.1"/>
    </source>
</evidence>
<dbReference type="InterPro" id="IPR019734">
    <property type="entry name" value="TPR_rpt"/>
</dbReference>
<accession>A0A1F5RWI1</accession>
<proteinExistence type="predicted"/>
<evidence type="ECO:0000256" key="2">
    <source>
        <dbReference type="ARBA" id="ARBA00022803"/>
    </source>
</evidence>
<protein>
    <submittedName>
        <fullName evidence="5">Uncharacterized protein</fullName>
    </submittedName>
</protein>
<organism evidence="5 6">
    <name type="scientific">Candidatus Falkowbacteria bacterium RIFCSPLOWO2_02_FULL_45_15</name>
    <dbReference type="NCBI Taxonomy" id="1797988"/>
    <lineage>
        <taxon>Bacteria</taxon>
        <taxon>Candidatus Falkowiibacteriota</taxon>
    </lineage>
</organism>
<feature type="repeat" description="TPR" evidence="3">
    <location>
        <begin position="176"/>
        <end position="209"/>
    </location>
</feature>
<dbReference type="SUPFAM" id="SSF48452">
    <property type="entry name" value="TPR-like"/>
    <property type="match status" value="1"/>
</dbReference>
<keyword evidence="4" id="KW-0472">Membrane</keyword>
<comment type="caution">
    <text evidence="5">The sequence shown here is derived from an EMBL/GenBank/DDBJ whole genome shotgun (WGS) entry which is preliminary data.</text>
</comment>
<dbReference type="EMBL" id="MFFV01000047">
    <property type="protein sequence ID" value="OGF18776.1"/>
    <property type="molecule type" value="Genomic_DNA"/>
</dbReference>
<dbReference type="PANTHER" id="PTHR16193:SF0">
    <property type="entry name" value="TETRATRICOPEPTIDE REPEAT PROTEIN 27"/>
    <property type="match status" value="1"/>
</dbReference>
<dbReference type="Gene3D" id="1.25.40.10">
    <property type="entry name" value="Tetratricopeptide repeat domain"/>
    <property type="match status" value="1"/>
</dbReference>
<keyword evidence="1" id="KW-0677">Repeat</keyword>
<keyword evidence="2 3" id="KW-0802">TPR repeat</keyword>
<dbReference type="InterPro" id="IPR011990">
    <property type="entry name" value="TPR-like_helical_dom_sf"/>
</dbReference>
<sequence length="290" mass="33452">MWYNLIPLLLILVCGSVIIYIIKRKLPAVANVDLTNLPQEKEKRVKQRIITNRLKRNFGRWWLWLRKIGQPIFSKIREWAAGLYGRLLAARENLARETTKVEENVSEIDELFLAAEEAKKKEDYDEAERLYIRIISLDSKSAAAFKMLGQLYLEAGKLTEAKETLEHVLKLTAEDAEVYEKLATVARQNSELERAQEYYTQSLKLNNTNGQNYFNLAEVYEALNKPKEAAKCLKEALKIEPKNPKYLDAMFNLGILNKDKAEALDAYKALKEINPENGKLGEMKKQIDEL</sequence>
<dbReference type="PROSITE" id="PS50005">
    <property type="entry name" value="TPR"/>
    <property type="match status" value="3"/>
</dbReference>
<reference evidence="5 6" key="1">
    <citation type="journal article" date="2016" name="Nat. Commun.">
        <title>Thousands of microbial genomes shed light on interconnected biogeochemical processes in an aquifer system.</title>
        <authorList>
            <person name="Anantharaman K."/>
            <person name="Brown C.T."/>
            <person name="Hug L.A."/>
            <person name="Sharon I."/>
            <person name="Castelle C.J."/>
            <person name="Probst A.J."/>
            <person name="Thomas B.C."/>
            <person name="Singh A."/>
            <person name="Wilkins M.J."/>
            <person name="Karaoz U."/>
            <person name="Brodie E.L."/>
            <person name="Williams K.H."/>
            <person name="Hubbard S.S."/>
            <person name="Banfield J.F."/>
        </authorList>
    </citation>
    <scope>NUCLEOTIDE SEQUENCE [LARGE SCALE GENOMIC DNA]</scope>
</reference>
<dbReference type="InterPro" id="IPR044244">
    <property type="entry name" value="TTC27/Emw1"/>
</dbReference>
<dbReference type="AlphaFoldDB" id="A0A1F5RWI1"/>
<dbReference type="SMART" id="SM00028">
    <property type="entry name" value="TPR"/>
    <property type="match status" value="5"/>
</dbReference>
<gene>
    <name evidence="5" type="ORF">A3I35_00320</name>
</gene>
<evidence type="ECO:0000256" key="1">
    <source>
        <dbReference type="ARBA" id="ARBA00022737"/>
    </source>
</evidence>
<feature type="repeat" description="TPR" evidence="3">
    <location>
        <begin position="142"/>
        <end position="175"/>
    </location>
</feature>
<evidence type="ECO:0000313" key="6">
    <source>
        <dbReference type="Proteomes" id="UP000177878"/>
    </source>
</evidence>
<dbReference type="STRING" id="1797988.A3I35_00320"/>
<dbReference type="Pfam" id="PF14559">
    <property type="entry name" value="TPR_19"/>
    <property type="match status" value="2"/>
</dbReference>
<keyword evidence="4" id="KW-0812">Transmembrane</keyword>